<comment type="caution">
    <text evidence="2">The sequence shown here is derived from an EMBL/GenBank/DDBJ whole genome shotgun (WGS) entry which is preliminary data.</text>
</comment>
<dbReference type="Proteomes" id="UP000294930">
    <property type="component" value="Unassembled WGS sequence"/>
</dbReference>
<organism evidence="2 3">
    <name type="scientific">Meridianimaribacter flavus</name>
    <dbReference type="NCBI Taxonomy" id="571115"/>
    <lineage>
        <taxon>Bacteria</taxon>
        <taxon>Pseudomonadati</taxon>
        <taxon>Bacteroidota</taxon>
        <taxon>Flavobacteriia</taxon>
        <taxon>Flavobacteriales</taxon>
        <taxon>Flavobacteriaceae</taxon>
        <taxon>Meridianimaribacter</taxon>
    </lineage>
</organism>
<feature type="signal peptide" evidence="1">
    <location>
        <begin position="1"/>
        <end position="31"/>
    </location>
</feature>
<keyword evidence="1" id="KW-0732">Signal</keyword>
<reference evidence="2 3" key="1">
    <citation type="submission" date="2019-03" db="EMBL/GenBank/DDBJ databases">
        <title>Genomic Encyclopedia of Type Strains, Phase III (KMG-III): the genomes of soil and plant-associated and newly described type strains.</title>
        <authorList>
            <person name="Whitman W."/>
        </authorList>
    </citation>
    <scope>NUCLEOTIDE SEQUENCE [LARGE SCALE GENOMIC DNA]</scope>
    <source>
        <strain evidence="2 3">CGMCC 1.10957</strain>
    </source>
</reference>
<dbReference type="Gene3D" id="2.60.40.10">
    <property type="entry name" value="Immunoglobulins"/>
    <property type="match status" value="2"/>
</dbReference>
<evidence type="ECO:0000313" key="3">
    <source>
        <dbReference type="Proteomes" id="UP000294930"/>
    </source>
</evidence>
<dbReference type="EMBL" id="SOQZ01000009">
    <property type="protein sequence ID" value="TDY05821.1"/>
    <property type="molecule type" value="Genomic_DNA"/>
</dbReference>
<evidence type="ECO:0000256" key="1">
    <source>
        <dbReference type="SAM" id="SignalP"/>
    </source>
</evidence>
<accession>A0ABY2G1E9</accession>
<name>A0ABY2G1E9_9FLAO</name>
<feature type="chain" id="PRO_5045267001" evidence="1">
    <location>
        <begin position="32"/>
        <end position="1017"/>
    </location>
</feature>
<gene>
    <name evidence="2" type="ORF">A8975_2912</name>
</gene>
<dbReference type="RefSeq" id="WP_134201391.1">
    <property type="nucleotide sequence ID" value="NZ_SOQZ01000009.1"/>
</dbReference>
<keyword evidence="3" id="KW-1185">Reference proteome</keyword>
<proteinExistence type="predicted"/>
<evidence type="ECO:0000313" key="2">
    <source>
        <dbReference type="EMBL" id="TDY05821.1"/>
    </source>
</evidence>
<dbReference type="InterPro" id="IPR013783">
    <property type="entry name" value="Ig-like_fold"/>
</dbReference>
<dbReference type="Pfam" id="PF13573">
    <property type="entry name" value="SprB"/>
    <property type="match status" value="1"/>
</dbReference>
<dbReference type="InterPro" id="IPR025667">
    <property type="entry name" value="SprB_repeat"/>
</dbReference>
<protein>
    <submittedName>
        <fullName evidence="2">SprB-like repeat protein</fullName>
    </submittedName>
</protein>
<sequence>MKNYTIKPVIFNKKALSMLMLIFAIVGSSFAQVQVPFTQRTSQYTPSKVIYNVKGDFTLIGNSNLTLDSYNVNYNNSNRTMEFVDVDNDSSTENSSSATLTFSTENGANPDCSNIIYAGLYWTGRGDDDDLTNLQKRTIKLKGPNDSSYQTLVANQNDIRYPGNNGMYAGYIEVTDQVRSNGLGEYFVADIAVSEGNGGSTGYYGGWGMIVVYENSKMNWRDVTVFDGYAYVQGNTTTNYELPVSGFNAVQSGPVNIKLGLMAGEGDRGISGDYFEIIEADEVNNPNPNNNDWVDLSHSGNSTSNFFNSSIQTGGNARNPNLVNNTGLDISMFDLDNSDKSLIDNSQTSTKFRYGSTQDTYIIFSMAMSVDAYIPESEGVLSNTTINGSAPTPGMQVLPGDEIEYKVEIKNKGTEPILDARLVIPIPFTSEFIPGSIVHNAYLPAFAAGTPYYDPNEGATGSIVWDINFLPLFPADIDLLLADLSFKLKATEDCSVLVNANCEPKIVILGGYISGTGMISGTDYSLPLIQGYQQEGNCQGEPNTDPIEINIDAQDYINDNCTGVTVERDFFYCSFEGNSIPVSEIEAEFPPGSRFYDSYPVTGSTTEYTSTNPFPATLGTTTYYAIPPGDPSCHYIFTIATSSVTTTPSANDEVYCLNETATPLTAQTTDPNYILLFYPDNNPNTVGQTSLIPDTSVAGTFTYYVSEGPNEMCVNSERTPLTVTVYNAISITLEELVHSSCSDSNDGSINISVSGGTGNYTYDWDNNGSEDPDTDSQDLTNLDNGTYTVIVSDENSNCSATATFNVNLIDTTAPTISAPDDIVVEGCSTSDIQNGNLTALPFSSSTATITEAQFLAEGGTFTEDNVDSITYIDVATGSCPIKVSRTYTITDICGQQATDVQVIDINDTTDPVLTVPATANVECGDSIDPSQTGNATATDSCGSVTVTYSDSVAAGTCGNTQTITRTWTATDDCGNDVSQDQIINVIDTTDPVLTVPATANVECGDSIDPSQTGNATA</sequence>
<feature type="non-terminal residue" evidence="2">
    <location>
        <position position="1017"/>
    </location>
</feature>